<accession>A0A437M7B4</accession>
<organism evidence="2 3">
    <name type="scientific">Sphingomonas crocodyli</name>
    <dbReference type="NCBI Taxonomy" id="1979270"/>
    <lineage>
        <taxon>Bacteria</taxon>
        <taxon>Pseudomonadati</taxon>
        <taxon>Pseudomonadota</taxon>
        <taxon>Alphaproteobacteria</taxon>
        <taxon>Sphingomonadales</taxon>
        <taxon>Sphingomonadaceae</taxon>
        <taxon>Sphingomonas</taxon>
    </lineage>
</organism>
<comment type="caution">
    <text evidence="2">The sequence shown here is derived from an EMBL/GenBank/DDBJ whole genome shotgun (WGS) entry which is preliminary data.</text>
</comment>
<proteinExistence type="predicted"/>
<sequence>MALYSTRQGRWITRPTRAVDTGPNPYDEGTKHFAERHQETTIELPCGLTRIDLGEPIVHMGVKVSTKKPAAPRREPADTPPETGGETATPAAKAPAERDWRKDYGMARSA</sequence>
<feature type="region of interest" description="Disordered" evidence="1">
    <location>
        <begin position="63"/>
        <end position="110"/>
    </location>
</feature>
<gene>
    <name evidence="2" type="ORF">EOD43_05990</name>
</gene>
<dbReference type="Proteomes" id="UP000282971">
    <property type="component" value="Unassembled WGS sequence"/>
</dbReference>
<feature type="compositionally biased region" description="Basic and acidic residues" evidence="1">
    <location>
        <begin position="95"/>
        <end position="110"/>
    </location>
</feature>
<evidence type="ECO:0000313" key="2">
    <source>
        <dbReference type="EMBL" id="RVT93425.1"/>
    </source>
</evidence>
<dbReference type="RefSeq" id="WP_127742020.1">
    <property type="nucleotide sequence ID" value="NZ_SACN01000001.1"/>
</dbReference>
<keyword evidence="3" id="KW-1185">Reference proteome</keyword>
<reference evidence="2 3" key="1">
    <citation type="submission" date="2019-01" db="EMBL/GenBank/DDBJ databases">
        <authorList>
            <person name="Chen W.-M."/>
        </authorList>
    </citation>
    <scope>NUCLEOTIDE SEQUENCE [LARGE SCALE GENOMIC DNA]</scope>
    <source>
        <strain evidence="2 3">CCP-7</strain>
    </source>
</reference>
<protein>
    <submittedName>
        <fullName evidence="2">Uncharacterized protein</fullName>
    </submittedName>
</protein>
<evidence type="ECO:0000256" key="1">
    <source>
        <dbReference type="SAM" id="MobiDB-lite"/>
    </source>
</evidence>
<dbReference type="EMBL" id="SACN01000001">
    <property type="protein sequence ID" value="RVT93425.1"/>
    <property type="molecule type" value="Genomic_DNA"/>
</dbReference>
<feature type="compositionally biased region" description="Low complexity" evidence="1">
    <location>
        <begin position="80"/>
        <end position="94"/>
    </location>
</feature>
<name>A0A437M7B4_9SPHN</name>
<dbReference type="AlphaFoldDB" id="A0A437M7B4"/>
<evidence type="ECO:0000313" key="3">
    <source>
        <dbReference type="Proteomes" id="UP000282971"/>
    </source>
</evidence>